<evidence type="ECO:0000256" key="2">
    <source>
        <dbReference type="ARBA" id="ARBA00023134"/>
    </source>
</evidence>
<organism evidence="3 4">
    <name type="scientific">Elysia crispata</name>
    <name type="common">lettuce slug</name>
    <dbReference type="NCBI Taxonomy" id="231223"/>
    <lineage>
        <taxon>Eukaryota</taxon>
        <taxon>Metazoa</taxon>
        <taxon>Spiralia</taxon>
        <taxon>Lophotrochozoa</taxon>
        <taxon>Mollusca</taxon>
        <taxon>Gastropoda</taxon>
        <taxon>Heterobranchia</taxon>
        <taxon>Euthyneura</taxon>
        <taxon>Panpulmonata</taxon>
        <taxon>Sacoglossa</taxon>
        <taxon>Placobranchoidea</taxon>
        <taxon>Plakobranchidae</taxon>
        <taxon>Elysia</taxon>
    </lineage>
</organism>
<dbReference type="PANTHER" id="PTHR47977">
    <property type="entry name" value="RAS-RELATED PROTEIN RAB"/>
    <property type="match status" value="1"/>
</dbReference>
<dbReference type="InterPro" id="IPR027417">
    <property type="entry name" value="P-loop_NTPase"/>
</dbReference>
<evidence type="ECO:0000313" key="3">
    <source>
        <dbReference type="EMBL" id="KAK3705840.1"/>
    </source>
</evidence>
<proteinExistence type="predicted"/>
<dbReference type="SMART" id="SM00173">
    <property type="entry name" value="RAS"/>
    <property type="match status" value="1"/>
</dbReference>
<sequence>MQTSRAKTLKLCLFGDVGVGKTSLTDRFITGMFDRRYIPTYCARHHHKYLDTPDGEIYIQVWDTSGTRRFRSVDSRLLQDFNGAVLLYDVTNLSTFCSIQQYWLQWVQAVAPADLRLVLVGNKVDRSSSRQVKEEVARQLSREHGVDFYETSAKSGQNVEKVFLEAVSLLGTDWDSSGSVEDPKEMPQPIERTNHCSVL</sequence>
<dbReference type="Gene3D" id="3.40.50.300">
    <property type="entry name" value="P-loop containing nucleotide triphosphate hydrolases"/>
    <property type="match status" value="1"/>
</dbReference>
<evidence type="ECO:0000313" key="4">
    <source>
        <dbReference type="Proteomes" id="UP001283361"/>
    </source>
</evidence>
<dbReference type="SMART" id="SM00175">
    <property type="entry name" value="RAB"/>
    <property type="match status" value="1"/>
</dbReference>
<dbReference type="SMART" id="SM00174">
    <property type="entry name" value="RHO"/>
    <property type="match status" value="1"/>
</dbReference>
<evidence type="ECO:0000256" key="1">
    <source>
        <dbReference type="ARBA" id="ARBA00022741"/>
    </source>
</evidence>
<accession>A0AAE0XRU6</accession>
<comment type="caution">
    <text evidence="3">The sequence shown here is derived from an EMBL/GenBank/DDBJ whole genome shotgun (WGS) entry which is preliminary data.</text>
</comment>
<dbReference type="NCBIfam" id="TIGR00231">
    <property type="entry name" value="small_GTP"/>
    <property type="match status" value="1"/>
</dbReference>
<dbReference type="EMBL" id="JAWDGP010007763">
    <property type="protein sequence ID" value="KAK3705840.1"/>
    <property type="molecule type" value="Genomic_DNA"/>
</dbReference>
<dbReference type="GO" id="GO:0003924">
    <property type="term" value="F:GTPase activity"/>
    <property type="evidence" value="ECO:0007669"/>
    <property type="project" value="InterPro"/>
</dbReference>
<dbReference type="SUPFAM" id="SSF52540">
    <property type="entry name" value="P-loop containing nucleoside triphosphate hydrolases"/>
    <property type="match status" value="1"/>
</dbReference>
<dbReference type="InterPro" id="IPR050227">
    <property type="entry name" value="Rab"/>
</dbReference>
<keyword evidence="4" id="KW-1185">Reference proteome</keyword>
<dbReference type="InterPro" id="IPR001806">
    <property type="entry name" value="Small_GTPase"/>
</dbReference>
<dbReference type="PROSITE" id="PS51419">
    <property type="entry name" value="RAB"/>
    <property type="match status" value="1"/>
</dbReference>
<reference evidence="3" key="1">
    <citation type="journal article" date="2023" name="G3 (Bethesda)">
        <title>A reference genome for the long-term kleptoplast-retaining sea slug Elysia crispata morphotype clarki.</title>
        <authorList>
            <person name="Eastman K.E."/>
            <person name="Pendleton A.L."/>
            <person name="Shaikh M.A."/>
            <person name="Suttiyut T."/>
            <person name="Ogas R."/>
            <person name="Tomko P."/>
            <person name="Gavelis G."/>
            <person name="Widhalm J.R."/>
            <person name="Wisecaver J.H."/>
        </authorList>
    </citation>
    <scope>NUCLEOTIDE SEQUENCE</scope>
    <source>
        <strain evidence="3">ECLA1</strain>
    </source>
</reference>
<dbReference type="PROSITE" id="PS51421">
    <property type="entry name" value="RAS"/>
    <property type="match status" value="1"/>
</dbReference>
<dbReference type="FunFam" id="3.40.50.300:FF:001447">
    <property type="entry name" value="Ras-related protein Rab-1B"/>
    <property type="match status" value="1"/>
</dbReference>
<dbReference type="AlphaFoldDB" id="A0AAE0XRU6"/>
<keyword evidence="1" id="KW-0547">Nucleotide-binding</keyword>
<dbReference type="Pfam" id="PF00071">
    <property type="entry name" value="Ras"/>
    <property type="match status" value="1"/>
</dbReference>
<dbReference type="Proteomes" id="UP001283361">
    <property type="component" value="Unassembled WGS sequence"/>
</dbReference>
<protein>
    <submittedName>
        <fullName evidence="3">Uncharacterized protein</fullName>
    </submittedName>
</protein>
<dbReference type="SMART" id="SM00176">
    <property type="entry name" value="RAN"/>
    <property type="match status" value="1"/>
</dbReference>
<dbReference type="GO" id="GO:0005525">
    <property type="term" value="F:GTP binding"/>
    <property type="evidence" value="ECO:0007669"/>
    <property type="project" value="UniProtKB-KW"/>
</dbReference>
<dbReference type="InterPro" id="IPR005225">
    <property type="entry name" value="Small_GTP-bd"/>
</dbReference>
<gene>
    <name evidence="3" type="ORF">RRG08_058921</name>
</gene>
<dbReference type="PRINTS" id="PR00449">
    <property type="entry name" value="RASTRNSFRMNG"/>
</dbReference>
<name>A0AAE0XRU6_9GAST</name>
<dbReference type="CDD" id="cd00154">
    <property type="entry name" value="Rab"/>
    <property type="match status" value="1"/>
</dbReference>
<keyword evidence="2" id="KW-0342">GTP-binding</keyword>